<organism evidence="1 2">
    <name type="scientific">Paraburkholderia phymatum</name>
    <dbReference type="NCBI Taxonomy" id="148447"/>
    <lineage>
        <taxon>Bacteria</taxon>
        <taxon>Pseudomonadati</taxon>
        <taxon>Pseudomonadota</taxon>
        <taxon>Betaproteobacteria</taxon>
        <taxon>Burkholderiales</taxon>
        <taxon>Burkholderiaceae</taxon>
        <taxon>Paraburkholderia</taxon>
    </lineage>
</organism>
<evidence type="ECO:0000313" key="1">
    <source>
        <dbReference type="EMBL" id="MEX3937421.1"/>
    </source>
</evidence>
<reference evidence="1" key="1">
    <citation type="submission" date="2024-07" db="EMBL/GenBank/DDBJ databases">
        <title>A survey of Mimosa microsymbionts across Brazilian biomes reveals a high diversity of Paraburkholderia nodulating endemic species, but also that Cupriavidus is common as a symbiont of widespread species.</title>
        <authorList>
            <person name="Rouws L."/>
            <person name="Barauna A."/>
            <person name="Beukes C."/>
            <person name="Rouws J.R.C."/>
            <person name="De Faria S.M."/>
            <person name="Gross E."/>
            <person name="Bueno Dos Reis Junior F."/>
            <person name="Simon M.F."/>
            <person name="Maluk M."/>
            <person name="Odee D.W."/>
            <person name="Kenicer G."/>
            <person name="Young J.P.W."/>
            <person name="Reis V.M."/>
            <person name="Zilli J."/>
            <person name="James E.K."/>
        </authorList>
    </citation>
    <scope>NUCLEOTIDE SEQUENCE</scope>
    <source>
        <strain evidence="1">EG181B</strain>
    </source>
</reference>
<name>A0ACC6UD93_9BURK</name>
<evidence type="ECO:0000313" key="2">
    <source>
        <dbReference type="Proteomes" id="UP001558850"/>
    </source>
</evidence>
<accession>A0ACC6UD93</accession>
<keyword evidence="2" id="KW-1185">Reference proteome</keyword>
<sequence>MTLTGLVPLFGTMAHSSFRRMTTNWMRSRHCPCQTLIASACAKLSNGESYLSPREQAFYDRLLQDLPDVQDDTAAQKKIGGACRAAGQSVDAEIIEQLLLWHGGPRSNARVIHAVDNGNRLVQEAGATMSEAPQSVGRVMLWRGLQVERARGRERPGRGMW</sequence>
<dbReference type="Proteomes" id="UP001558850">
    <property type="component" value="Unassembled WGS sequence"/>
</dbReference>
<dbReference type="EMBL" id="JBFRCH010000051">
    <property type="protein sequence ID" value="MEX3937421.1"/>
    <property type="molecule type" value="Genomic_DNA"/>
</dbReference>
<comment type="caution">
    <text evidence="1">The sequence shown here is derived from an EMBL/GenBank/DDBJ whole genome shotgun (WGS) entry which is preliminary data.</text>
</comment>
<protein>
    <submittedName>
        <fullName evidence="1">Uncharacterized protein</fullName>
    </submittedName>
</protein>
<proteinExistence type="predicted"/>
<gene>
    <name evidence="1" type="ORF">AB4Y32_37790</name>
</gene>